<evidence type="ECO:0000256" key="1">
    <source>
        <dbReference type="ARBA" id="ARBA00005912"/>
    </source>
</evidence>
<dbReference type="Proteomes" id="UP000231157">
    <property type="component" value="Unassembled WGS sequence"/>
</dbReference>
<proteinExistence type="inferred from homology"/>
<dbReference type="AlphaFoldDB" id="A0A2H0US11"/>
<dbReference type="InterPro" id="IPR036191">
    <property type="entry name" value="RRF_sf"/>
</dbReference>
<protein>
    <submittedName>
        <fullName evidence="5">Ribosome recycling factor</fullName>
    </submittedName>
</protein>
<evidence type="ECO:0000256" key="3">
    <source>
        <dbReference type="SAM" id="Coils"/>
    </source>
</evidence>
<name>A0A2H0US11_9BACT</name>
<dbReference type="InterPro" id="IPR002661">
    <property type="entry name" value="Ribosome_recyc_fac"/>
</dbReference>
<evidence type="ECO:0000259" key="4">
    <source>
        <dbReference type="Pfam" id="PF01765"/>
    </source>
</evidence>
<dbReference type="InterPro" id="IPR023584">
    <property type="entry name" value="Ribosome_recyc_fac_dom"/>
</dbReference>
<evidence type="ECO:0000313" key="6">
    <source>
        <dbReference type="Proteomes" id="UP000231157"/>
    </source>
</evidence>
<dbReference type="Gene3D" id="3.30.1360.40">
    <property type="match status" value="1"/>
</dbReference>
<evidence type="ECO:0000256" key="2">
    <source>
        <dbReference type="ARBA" id="ARBA00022917"/>
    </source>
</evidence>
<sequence length="184" mass="20767">MDDVVKKFEQETKSVIDDWKLELSGIRTNRPSPQLIEDIVVDYAGVPMKIKQLGSISVSPPRDLQISVWDKTMVSAVSNAIENSPLGLMPSVDGNMIRISMPPLTSERRTELGKFVKSTAEKVRIHLRMIRDDANKNIASQESEKVITEDQKFSLKNKVQELITKSNEEIDSLLEKKISEINES</sequence>
<feature type="coiled-coil region" evidence="3">
    <location>
        <begin position="131"/>
        <end position="176"/>
    </location>
</feature>
<organism evidence="5 6">
    <name type="scientific">Candidatus Harrisonbacteria bacterium CG10_big_fil_rev_8_21_14_0_10_40_38</name>
    <dbReference type="NCBI Taxonomy" id="1974583"/>
    <lineage>
        <taxon>Bacteria</taxon>
        <taxon>Candidatus Harrisoniibacteriota</taxon>
    </lineage>
</organism>
<dbReference type="SUPFAM" id="SSF55194">
    <property type="entry name" value="Ribosome recycling factor, RRF"/>
    <property type="match status" value="1"/>
</dbReference>
<accession>A0A2H0US11</accession>
<feature type="domain" description="Ribosome recycling factor" evidence="4">
    <location>
        <begin position="21"/>
        <end position="181"/>
    </location>
</feature>
<gene>
    <name evidence="5" type="ORF">COU07_01970</name>
</gene>
<comment type="similarity">
    <text evidence="1">Belongs to the RRF family.</text>
</comment>
<dbReference type="PANTHER" id="PTHR20982">
    <property type="entry name" value="RIBOSOME RECYCLING FACTOR"/>
    <property type="match status" value="1"/>
</dbReference>
<keyword evidence="2" id="KW-0648">Protein biosynthesis</keyword>
<dbReference type="NCBIfam" id="TIGR00496">
    <property type="entry name" value="frr"/>
    <property type="match status" value="1"/>
</dbReference>
<dbReference type="Gene3D" id="1.10.132.20">
    <property type="entry name" value="Ribosome-recycling factor"/>
    <property type="match status" value="1"/>
</dbReference>
<dbReference type="PANTHER" id="PTHR20982:SF3">
    <property type="entry name" value="MITOCHONDRIAL RIBOSOME RECYCLING FACTOR PSEUDO 1"/>
    <property type="match status" value="1"/>
</dbReference>
<evidence type="ECO:0000313" key="5">
    <source>
        <dbReference type="EMBL" id="PIR89208.1"/>
    </source>
</evidence>
<dbReference type="GO" id="GO:0006412">
    <property type="term" value="P:translation"/>
    <property type="evidence" value="ECO:0007669"/>
    <property type="project" value="UniProtKB-KW"/>
</dbReference>
<dbReference type="FunFam" id="3.30.1360.40:FF:000001">
    <property type="entry name" value="Ribosome-recycling factor"/>
    <property type="match status" value="1"/>
</dbReference>
<reference evidence="6" key="1">
    <citation type="submission" date="2017-09" db="EMBL/GenBank/DDBJ databases">
        <title>Depth-based differentiation of microbial function through sediment-hosted aquifers and enrichment of novel symbionts in the deep terrestrial subsurface.</title>
        <authorList>
            <person name="Probst A.J."/>
            <person name="Ladd B."/>
            <person name="Jarett J.K."/>
            <person name="Geller-Mcgrath D.E."/>
            <person name="Sieber C.M.K."/>
            <person name="Emerson J.B."/>
            <person name="Anantharaman K."/>
            <person name="Thomas B.C."/>
            <person name="Malmstrom R."/>
            <person name="Stieglmeier M."/>
            <person name="Klingl A."/>
            <person name="Woyke T."/>
            <person name="Ryan C.M."/>
            <person name="Banfield J.F."/>
        </authorList>
    </citation>
    <scope>NUCLEOTIDE SEQUENCE [LARGE SCALE GENOMIC DNA]</scope>
</reference>
<keyword evidence="3" id="KW-0175">Coiled coil</keyword>
<dbReference type="EMBL" id="PFAZ01000002">
    <property type="protein sequence ID" value="PIR89208.1"/>
    <property type="molecule type" value="Genomic_DNA"/>
</dbReference>
<comment type="caution">
    <text evidence="5">The sequence shown here is derived from an EMBL/GenBank/DDBJ whole genome shotgun (WGS) entry which is preliminary data.</text>
</comment>
<dbReference type="Pfam" id="PF01765">
    <property type="entry name" value="RRF"/>
    <property type="match status" value="1"/>
</dbReference>
<dbReference type="GO" id="GO:0043023">
    <property type="term" value="F:ribosomal large subunit binding"/>
    <property type="evidence" value="ECO:0007669"/>
    <property type="project" value="TreeGrafter"/>
</dbReference>